<dbReference type="EMBL" id="NNAY01001452">
    <property type="protein sequence ID" value="OXU23931.1"/>
    <property type="molecule type" value="Genomic_DNA"/>
</dbReference>
<evidence type="ECO:0000313" key="1">
    <source>
        <dbReference type="EMBL" id="OXU23931.1"/>
    </source>
</evidence>
<organism evidence="1 2">
    <name type="scientific">Trichomalopsis sarcophagae</name>
    <dbReference type="NCBI Taxonomy" id="543379"/>
    <lineage>
        <taxon>Eukaryota</taxon>
        <taxon>Metazoa</taxon>
        <taxon>Ecdysozoa</taxon>
        <taxon>Arthropoda</taxon>
        <taxon>Hexapoda</taxon>
        <taxon>Insecta</taxon>
        <taxon>Pterygota</taxon>
        <taxon>Neoptera</taxon>
        <taxon>Endopterygota</taxon>
        <taxon>Hymenoptera</taxon>
        <taxon>Apocrita</taxon>
        <taxon>Proctotrupomorpha</taxon>
        <taxon>Chalcidoidea</taxon>
        <taxon>Pteromalidae</taxon>
        <taxon>Pteromalinae</taxon>
        <taxon>Trichomalopsis</taxon>
    </lineage>
</organism>
<evidence type="ECO:0000313" key="2">
    <source>
        <dbReference type="Proteomes" id="UP000215335"/>
    </source>
</evidence>
<keyword evidence="2" id="KW-1185">Reference proteome</keyword>
<sequence length="89" mass="9711">MSTASQQPPTPPVTFELIVSGVPNDINPELRKIASLFLRVLQLPHLETDVFTSEAFPRSRTLHSSTLPLNPASSSVIFSNDMHLAAQSI</sequence>
<name>A0A232EZU3_9HYME</name>
<accession>A0A232EZU3</accession>
<proteinExistence type="predicted"/>
<dbReference type="AlphaFoldDB" id="A0A232EZU3"/>
<protein>
    <submittedName>
        <fullName evidence="1">Uncharacterized protein</fullName>
    </submittedName>
</protein>
<comment type="caution">
    <text evidence="1">The sequence shown here is derived from an EMBL/GenBank/DDBJ whole genome shotgun (WGS) entry which is preliminary data.</text>
</comment>
<reference evidence="1 2" key="1">
    <citation type="journal article" date="2017" name="Curr. Biol.">
        <title>The Evolution of Venom by Co-option of Single-Copy Genes.</title>
        <authorList>
            <person name="Martinson E.O."/>
            <person name="Mrinalini"/>
            <person name="Kelkar Y.D."/>
            <person name="Chang C.H."/>
            <person name="Werren J.H."/>
        </authorList>
    </citation>
    <scope>NUCLEOTIDE SEQUENCE [LARGE SCALE GENOMIC DNA]</scope>
    <source>
        <strain evidence="1 2">Alberta</strain>
        <tissue evidence="1">Whole body</tissue>
    </source>
</reference>
<dbReference type="Proteomes" id="UP000215335">
    <property type="component" value="Unassembled WGS sequence"/>
</dbReference>
<gene>
    <name evidence="1" type="ORF">TSAR_009697</name>
</gene>